<proteinExistence type="predicted"/>
<feature type="region of interest" description="Disordered" evidence="1">
    <location>
        <begin position="154"/>
        <end position="178"/>
    </location>
</feature>
<reference evidence="2" key="1">
    <citation type="submission" date="2023-01" db="EMBL/GenBank/DDBJ databases">
        <authorList>
            <person name="Piombo E."/>
        </authorList>
    </citation>
    <scope>NUCLEOTIDE SEQUENCE</scope>
</reference>
<comment type="caution">
    <text evidence="2">The sequence shown here is derived from an EMBL/GenBank/DDBJ whole genome shotgun (WGS) entry which is preliminary data.</text>
</comment>
<protein>
    <submittedName>
        <fullName evidence="2">Uncharacterized protein</fullName>
    </submittedName>
</protein>
<evidence type="ECO:0000256" key="1">
    <source>
        <dbReference type="SAM" id="MobiDB-lite"/>
    </source>
</evidence>
<dbReference type="EMBL" id="CABFNP030001359">
    <property type="protein sequence ID" value="CAI6101048.1"/>
    <property type="molecule type" value="Genomic_DNA"/>
</dbReference>
<accession>A0AA35QFH3</accession>
<keyword evidence="3" id="KW-1185">Reference proteome</keyword>
<sequence length="178" mass="18648">MCSGWKIPRSTRNSSYRWGGSPINLAHHGSKNDLENLRRREFSPGGSLCAVGFPRAGVHHVANALLDEVVIKLLEGLAGGGLAADLEELDAGLVQGDVHAVELLGGLDDHAFRVVGGYPVGDYDDVDGLHGLRVPGRIELGEVWLQDAPQALARGGGSGGAGAVEDLGDGVQKGREER</sequence>
<evidence type="ECO:0000313" key="3">
    <source>
        <dbReference type="Proteomes" id="UP001160390"/>
    </source>
</evidence>
<evidence type="ECO:0000313" key="2">
    <source>
        <dbReference type="EMBL" id="CAI6101048.1"/>
    </source>
</evidence>
<name>A0AA35QFH3_9HYPO</name>
<dbReference type="AlphaFoldDB" id="A0AA35QFH3"/>
<organism evidence="2 3">
    <name type="scientific">Clonostachys chloroleuca</name>
    <dbReference type="NCBI Taxonomy" id="1926264"/>
    <lineage>
        <taxon>Eukaryota</taxon>
        <taxon>Fungi</taxon>
        <taxon>Dikarya</taxon>
        <taxon>Ascomycota</taxon>
        <taxon>Pezizomycotina</taxon>
        <taxon>Sordariomycetes</taxon>
        <taxon>Hypocreomycetidae</taxon>
        <taxon>Hypocreales</taxon>
        <taxon>Bionectriaceae</taxon>
        <taxon>Clonostachys</taxon>
    </lineage>
</organism>
<dbReference type="Proteomes" id="UP001160390">
    <property type="component" value="Unassembled WGS sequence"/>
</dbReference>
<gene>
    <name evidence="2" type="ORF">CCHLO57077_00016714</name>
</gene>